<dbReference type="EMBL" id="JBEYBN010000021">
    <property type="protein sequence ID" value="MEU2268142.1"/>
    <property type="molecule type" value="Genomic_DNA"/>
</dbReference>
<keyword evidence="1" id="KW-0732">Signal</keyword>
<dbReference type="Proteomes" id="UP001550603">
    <property type="component" value="Unassembled WGS sequence"/>
</dbReference>
<feature type="signal peptide" evidence="1">
    <location>
        <begin position="1"/>
        <end position="27"/>
    </location>
</feature>
<sequence>MKRVQLPWLGAIAAGLVVAVTASPVNAAPADQGSDFATHSYDATVLTVCDVEKDGNSVWAGYYIEGGSSYQTASVLYDDDPDSIDCTEWGTYPVRDFRVVEDNPNSSSNYYGPWHGEPVYGN</sequence>
<gene>
    <name evidence="2" type="ORF">ABZ568_17370</name>
</gene>
<keyword evidence="3" id="KW-1185">Reference proteome</keyword>
<accession>A0ABV2XVV2</accession>
<dbReference type="RefSeq" id="WP_031116146.1">
    <property type="nucleotide sequence ID" value="NZ_JBEYBN010000021.1"/>
</dbReference>
<organism evidence="2 3">
    <name type="scientific">Streptomyces olindensis</name>
    <dbReference type="NCBI Taxonomy" id="358823"/>
    <lineage>
        <taxon>Bacteria</taxon>
        <taxon>Bacillati</taxon>
        <taxon>Actinomycetota</taxon>
        <taxon>Actinomycetes</taxon>
        <taxon>Kitasatosporales</taxon>
        <taxon>Streptomycetaceae</taxon>
        <taxon>Streptomyces</taxon>
    </lineage>
</organism>
<feature type="chain" id="PRO_5047183213" description="Secreted protein" evidence="1">
    <location>
        <begin position="28"/>
        <end position="122"/>
    </location>
</feature>
<evidence type="ECO:0000256" key="1">
    <source>
        <dbReference type="SAM" id="SignalP"/>
    </source>
</evidence>
<comment type="caution">
    <text evidence="2">The sequence shown here is derived from an EMBL/GenBank/DDBJ whole genome shotgun (WGS) entry which is preliminary data.</text>
</comment>
<protein>
    <recommendedName>
        <fullName evidence="4">Secreted protein</fullName>
    </recommendedName>
</protein>
<reference evidence="2 3" key="1">
    <citation type="submission" date="2024-06" db="EMBL/GenBank/DDBJ databases">
        <title>The Natural Products Discovery Center: Release of the First 8490 Sequenced Strains for Exploring Actinobacteria Biosynthetic Diversity.</title>
        <authorList>
            <person name="Kalkreuter E."/>
            <person name="Kautsar S.A."/>
            <person name="Yang D."/>
            <person name="Bader C.D."/>
            <person name="Teijaro C.N."/>
            <person name="Fluegel L."/>
            <person name="Davis C.M."/>
            <person name="Simpson J.R."/>
            <person name="Lauterbach L."/>
            <person name="Steele A.D."/>
            <person name="Gui C."/>
            <person name="Meng S."/>
            <person name="Li G."/>
            <person name="Viehrig K."/>
            <person name="Ye F."/>
            <person name="Su P."/>
            <person name="Kiefer A.F."/>
            <person name="Nichols A."/>
            <person name="Cepeda A.J."/>
            <person name="Yan W."/>
            <person name="Fan B."/>
            <person name="Jiang Y."/>
            <person name="Adhikari A."/>
            <person name="Zheng C.-J."/>
            <person name="Schuster L."/>
            <person name="Cowan T.M."/>
            <person name="Smanski M.J."/>
            <person name="Chevrette M.G."/>
            <person name="De Carvalho L.P.S."/>
            <person name="Shen B."/>
        </authorList>
    </citation>
    <scope>NUCLEOTIDE SEQUENCE [LARGE SCALE GENOMIC DNA]</scope>
    <source>
        <strain evidence="2 3">NPDC019583</strain>
    </source>
</reference>
<evidence type="ECO:0008006" key="4">
    <source>
        <dbReference type="Google" id="ProtNLM"/>
    </source>
</evidence>
<proteinExistence type="predicted"/>
<name>A0ABV2XVV2_9ACTN</name>
<evidence type="ECO:0000313" key="3">
    <source>
        <dbReference type="Proteomes" id="UP001550603"/>
    </source>
</evidence>
<evidence type="ECO:0000313" key="2">
    <source>
        <dbReference type="EMBL" id="MEU2268142.1"/>
    </source>
</evidence>